<dbReference type="Gene3D" id="3.40.50.300">
    <property type="entry name" value="P-loop containing nucleotide triphosphate hydrolases"/>
    <property type="match status" value="1"/>
</dbReference>
<dbReference type="SUPFAM" id="SSF141571">
    <property type="entry name" value="Pentapeptide repeat-like"/>
    <property type="match status" value="1"/>
</dbReference>
<reference evidence="2 3" key="1">
    <citation type="submission" date="2020-08" db="EMBL/GenBank/DDBJ databases">
        <title>Genomic Encyclopedia of Type Strains, Phase IV (KMG-IV): sequencing the most valuable type-strain genomes for metagenomic binning, comparative biology and taxonomic classification.</title>
        <authorList>
            <person name="Goeker M."/>
        </authorList>
    </citation>
    <scope>NUCLEOTIDE SEQUENCE [LARGE SCALE GENOMIC DNA]</scope>
    <source>
        <strain evidence="2 3">DSM 17976</strain>
    </source>
</reference>
<dbReference type="InterPro" id="IPR055007">
    <property type="entry name" value="NA-iREase2_dom"/>
</dbReference>
<dbReference type="AlphaFoldDB" id="A0A7W5ZHA2"/>
<feature type="domain" description="NACHT-associated inactive Restriction Endonuclease 2" evidence="1">
    <location>
        <begin position="7"/>
        <end position="126"/>
    </location>
</feature>
<keyword evidence="3" id="KW-1185">Reference proteome</keyword>
<dbReference type="Pfam" id="PF22723">
    <property type="entry name" value="NA-iREase2"/>
    <property type="match status" value="1"/>
</dbReference>
<dbReference type="RefSeq" id="WP_183971590.1">
    <property type="nucleotide sequence ID" value="NZ_JACIBY010000001.1"/>
</dbReference>
<accession>A0A7W5ZHA2</accession>
<dbReference type="Gene3D" id="2.160.20.80">
    <property type="entry name" value="E3 ubiquitin-protein ligase SopA"/>
    <property type="match status" value="1"/>
</dbReference>
<dbReference type="SUPFAM" id="SSF52540">
    <property type="entry name" value="P-loop containing nucleoside triphosphate hydrolases"/>
    <property type="match status" value="1"/>
</dbReference>
<proteinExistence type="predicted"/>
<protein>
    <submittedName>
        <fullName evidence="2">Nucleoside-triphosphatase THEP1</fullName>
    </submittedName>
</protein>
<organism evidence="2 3">
    <name type="scientific">Runella defluvii</name>
    <dbReference type="NCBI Taxonomy" id="370973"/>
    <lineage>
        <taxon>Bacteria</taxon>
        <taxon>Pseudomonadati</taxon>
        <taxon>Bacteroidota</taxon>
        <taxon>Cytophagia</taxon>
        <taxon>Cytophagales</taxon>
        <taxon>Spirosomataceae</taxon>
        <taxon>Runella</taxon>
    </lineage>
</organism>
<evidence type="ECO:0000259" key="1">
    <source>
        <dbReference type="Pfam" id="PF22723"/>
    </source>
</evidence>
<evidence type="ECO:0000313" key="3">
    <source>
        <dbReference type="Proteomes" id="UP000541352"/>
    </source>
</evidence>
<dbReference type="EMBL" id="JACIBY010000001">
    <property type="protein sequence ID" value="MBB3836828.1"/>
    <property type="molecule type" value="Genomic_DNA"/>
</dbReference>
<dbReference type="Proteomes" id="UP000541352">
    <property type="component" value="Unassembled WGS sequence"/>
</dbReference>
<evidence type="ECO:0000313" key="2">
    <source>
        <dbReference type="EMBL" id="MBB3836828.1"/>
    </source>
</evidence>
<comment type="caution">
    <text evidence="2">The sequence shown here is derived from an EMBL/GenBank/DDBJ whole genome shotgun (WGS) entry which is preliminary data.</text>
</comment>
<sequence>MINVDDLVKVYQSYGFEKEEITTKDIVVFSYKQSRYFGVDIVPLAQNQQIEDYVERLKVEYSQSGFATTIKYIKNEKEAEIELFKSFFSFDATKARLKRKYSEFVKKQTYNLLGSDYQYISSPFEIYNAEGDGNLIELVHNVITTVEKAHLIIIEAAAGYGKTSTAYQILQALIENTNLIISPILTELARNRGANIFRYILLDVIDKEFPTLNSELVIKEIQNGRVPLIIDGFDELLDKINLEADMSSIDEIEPMLNTIGELLVGRAKIVLTTRKTAIFNDYEFEKWASKWDNKFEIIRISIKEPSIEDWLGYDRCQILENNNMILHHLANPVMLAYLKNLDEESYISVISNGENLVDQYFQKMLEREKDRQNLLATPETQLLIFKNVVKLLLDLDSTSEKKEFFKEIIKEQNLKILESTRLLYPEKPTIDNLVDILATHALLDRKGRDGNKIGFINDFVLGVFIGEIINETDMHLSQNIYSDYMIELAVTAYRVQSNEKKYQLWEKIVEIKERFGDYTLFIFDVTLLNHPAFDYNSLTVKEISFVNVDFSINNMQESIFINCSFRSCRFDFKKLQGMSFISCHFLECESILKDEQFEDYPQIVLIQCTQKSCTILRDEEIYSQNNQVNMNELEIDILNLLWEYNVHRKHYISAIIRKVYNASYRRVSIALYSLESKGLIQIKGSEIQFQLNRIDDIKKILHKEND</sequence>
<gene>
    <name evidence="2" type="ORF">FHS57_000810</name>
</gene>
<dbReference type="InterPro" id="IPR027417">
    <property type="entry name" value="P-loop_NTPase"/>
</dbReference>
<name>A0A7W5ZHA2_9BACT</name>